<name>A0A936Z3R6_9BURK</name>
<proteinExistence type="inferred from homology"/>
<sequence>MNKRELLRTGAFACAAFALAGAGQAQDFPPKKPVTMVVGFAPGGAADAAARLIAKKLGDNIGQSVVVDNKAGAGGNIAHQLVANGPADGSMILLGSIGPLTIAPHMMKVGYDPFKDLAPLSGGVNFPNVLVVNANSGIKSVADFVALARKEAGSVTFASTGPGSASHLTGELFAQQAKVEMTHVPYKGGSAAMPDLLAGRFTAYFAAPPTALPHIESGKLTPLATTGLARPAYMPNVPTVAESGYPGFEALNWYAFVASAKTPAPLLDRWNQEIVKVLNDASIREQLLKHGLTPQPTTRAELGDFIRKESAKWGAIVRDRKITGE</sequence>
<dbReference type="InterPro" id="IPR042100">
    <property type="entry name" value="Bug_dom1"/>
</dbReference>
<dbReference type="SUPFAM" id="SSF53850">
    <property type="entry name" value="Periplasmic binding protein-like II"/>
    <property type="match status" value="1"/>
</dbReference>
<feature type="chain" id="PRO_5037209836" evidence="2">
    <location>
        <begin position="26"/>
        <end position="325"/>
    </location>
</feature>
<organism evidence="3 4">
    <name type="scientific">Ramlibacter monticola</name>
    <dbReference type="NCBI Taxonomy" id="1926872"/>
    <lineage>
        <taxon>Bacteria</taxon>
        <taxon>Pseudomonadati</taxon>
        <taxon>Pseudomonadota</taxon>
        <taxon>Betaproteobacteria</taxon>
        <taxon>Burkholderiales</taxon>
        <taxon>Comamonadaceae</taxon>
        <taxon>Ramlibacter</taxon>
    </lineage>
</organism>
<evidence type="ECO:0000313" key="4">
    <source>
        <dbReference type="Proteomes" id="UP000599109"/>
    </source>
</evidence>
<dbReference type="Gene3D" id="3.40.190.150">
    <property type="entry name" value="Bordetella uptake gene, domain 1"/>
    <property type="match status" value="1"/>
</dbReference>
<keyword evidence="2" id="KW-0732">Signal</keyword>
<dbReference type="PIRSF" id="PIRSF017082">
    <property type="entry name" value="YflP"/>
    <property type="match status" value="1"/>
</dbReference>
<comment type="caution">
    <text evidence="3">The sequence shown here is derived from an EMBL/GenBank/DDBJ whole genome shotgun (WGS) entry which is preliminary data.</text>
</comment>
<feature type="signal peptide" evidence="2">
    <location>
        <begin position="1"/>
        <end position="25"/>
    </location>
</feature>
<dbReference type="AlphaFoldDB" id="A0A936Z3R6"/>
<accession>A0A936Z3R6</accession>
<evidence type="ECO:0000256" key="1">
    <source>
        <dbReference type="ARBA" id="ARBA00006987"/>
    </source>
</evidence>
<dbReference type="Gene3D" id="3.40.190.10">
    <property type="entry name" value="Periplasmic binding protein-like II"/>
    <property type="match status" value="1"/>
</dbReference>
<dbReference type="EMBL" id="JAEQNE010000008">
    <property type="protein sequence ID" value="MBL0394520.1"/>
    <property type="molecule type" value="Genomic_DNA"/>
</dbReference>
<protein>
    <submittedName>
        <fullName evidence="3">Tripartite tricarboxylate transporter substrate binding protein</fullName>
    </submittedName>
</protein>
<dbReference type="CDD" id="cd07012">
    <property type="entry name" value="PBP2_Bug_TTT"/>
    <property type="match status" value="1"/>
</dbReference>
<keyword evidence="4" id="KW-1185">Reference proteome</keyword>
<evidence type="ECO:0000313" key="3">
    <source>
        <dbReference type="EMBL" id="MBL0394520.1"/>
    </source>
</evidence>
<dbReference type="PANTHER" id="PTHR42928:SF5">
    <property type="entry name" value="BLR1237 PROTEIN"/>
    <property type="match status" value="1"/>
</dbReference>
<dbReference type="Pfam" id="PF03401">
    <property type="entry name" value="TctC"/>
    <property type="match status" value="1"/>
</dbReference>
<dbReference type="RefSeq" id="WP_201677185.1">
    <property type="nucleotide sequence ID" value="NZ_JAEQNE010000008.1"/>
</dbReference>
<evidence type="ECO:0000256" key="2">
    <source>
        <dbReference type="SAM" id="SignalP"/>
    </source>
</evidence>
<dbReference type="InterPro" id="IPR005064">
    <property type="entry name" value="BUG"/>
</dbReference>
<gene>
    <name evidence="3" type="ORF">JJ685_25500</name>
</gene>
<reference evidence="3 4" key="1">
    <citation type="journal article" date="2017" name="Int. J. Syst. Evol. Microbiol.">
        <title>Ramlibacter monticola sp. nov., isolated from forest soil.</title>
        <authorList>
            <person name="Chaudhary D.K."/>
            <person name="Kim J."/>
        </authorList>
    </citation>
    <scope>NUCLEOTIDE SEQUENCE [LARGE SCALE GENOMIC DNA]</scope>
    <source>
        <strain evidence="3 4">KACC 19175</strain>
    </source>
</reference>
<dbReference type="Proteomes" id="UP000599109">
    <property type="component" value="Unassembled WGS sequence"/>
</dbReference>
<comment type="similarity">
    <text evidence="1">Belongs to the UPF0065 (bug) family.</text>
</comment>
<dbReference type="PANTHER" id="PTHR42928">
    <property type="entry name" value="TRICARBOXYLATE-BINDING PROTEIN"/>
    <property type="match status" value="1"/>
</dbReference>